<dbReference type="GO" id="GO:0016491">
    <property type="term" value="F:oxidoreductase activity"/>
    <property type="evidence" value="ECO:0007669"/>
    <property type="project" value="UniProtKB-KW"/>
</dbReference>
<accession>A0AA86MX33</accession>
<dbReference type="GO" id="GO:0006979">
    <property type="term" value="P:response to oxidative stress"/>
    <property type="evidence" value="ECO:0007669"/>
    <property type="project" value="TreeGrafter"/>
</dbReference>
<keyword evidence="6" id="KW-1185">Reference proteome</keyword>
<organism evidence="5 6">
    <name type="scientific">Nitrospira tepida</name>
    <dbReference type="NCBI Taxonomy" id="2973512"/>
    <lineage>
        <taxon>Bacteria</taxon>
        <taxon>Pseudomonadati</taxon>
        <taxon>Nitrospirota</taxon>
        <taxon>Nitrospiria</taxon>
        <taxon>Nitrospirales</taxon>
        <taxon>Nitrospiraceae</taxon>
        <taxon>Nitrospira</taxon>
    </lineage>
</organism>
<feature type="region of interest" description="Disordered" evidence="2">
    <location>
        <begin position="1"/>
        <end position="41"/>
    </location>
</feature>
<evidence type="ECO:0000259" key="4">
    <source>
        <dbReference type="Pfam" id="PF17147"/>
    </source>
</evidence>
<dbReference type="Pfam" id="PF17147">
    <property type="entry name" value="PFOR_II"/>
    <property type="match status" value="1"/>
</dbReference>
<feature type="domain" description="Pyruvate:ferredoxin oxidoreductase core" evidence="4">
    <location>
        <begin position="313"/>
        <end position="408"/>
    </location>
</feature>
<dbReference type="PANTHER" id="PTHR32154">
    <property type="entry name" value="PYRUVATE-FLAVODOXIN OXIDOREDUCTASE-RELATED"/>
    <property type="match status" value="1"/>
</dbReference>
<dbReference type="InterPro" id="IPR050722">
    <property type="entry name" value="Pyruvate:ferred/Flavod_OxRd"/>
</dbReference>
<protein>
    <submittedName>
        <fullName evidence="5">2-oxoglutarate:ferredoxin oxidoreductase alpha subunit</fullName>
    </submittedName>
</protein>
<gene>
    <name evidence="5" type="ORF">DNFV4_01103</name>
</gene>
<evidence type="ECO:0000259" key="3">
    <source>
        <dbReference type="Pfam" id="PF01855"/>
    </source>
</evidence>
<sequence>MSEALDTEVKTNPQGDPITSVAAPKPAGEMKKDPHAEAKKQRVVTPEHMFLEAPRVREFITGSEAAKEAVRRSNVDLAIAYPITPQSETMQLVGVLYGEGYVKEYYRGEEEVGVMAAIAGGSRAGVRCFTATAGPGTLRGLEGIASWPGHRLPAVAFFTCRVVNAPLAIQPDNIEIAYLLNCGMVVFHAENQQDVFDFIMKGFTISEKNDVTLPVAVCCDGFFVTHARGYVSMQDRGLKLPPREAWRGAVPVLDAENPPARLSRDAPVQKSNFMAYNIHAVWQQEVWAAVERSRKYIDKYMGGLCTAEGVEDADAILVASGSAAAQSREAIRLCAEKGIKVGLIKIRSLRPFPTMELRKLCAKAKLIVIPEFNYVGWLAKDVAASIYGHSKAKIIAGPHVYGGQSMPVELIVDEVESGLTGKKSTNVPLSQVMGNAETDPSAMAHFMRSI</sequence>
<dbReference type="InterPro" id="IPR002880">
    <property type="entry name" value="Pyrv_Fd/Flavodoxin_OxRdtase_N"/>
</dbReference>
<evidence type="ECO:0000313" key="6">
    <source>
        <dbReference type="Proteomes" id="UP001179121"/>
    </source>
</evidence>
<dbReference type="PANTHER" id="PTHR32154:SF0">
    <property type="entry name" value="PYRUVATE-FLAVODOXIN OXIDOREDUCTASE-RELATED"/>
    <property type="match status" value="1"/>
</dbReference>
<dbReference type="Pfam" id="PF01855">
    <property type="entry name" value="POR_N"/>
    <property type="match status" value="1"/>
</dbReference>
<dbReference type="Proteomes" id="UP001179121">
    <property type="component" value="Chromosome"/>
</dbReference>
<dbReference type="RefSeq" id="WP_289267652.1">
    <property type="nucleotide sequence ID" value="NZ_OX365700.1"/>
</dbReference>
<dbReference type="InterPro" id="IPR009014">
    <property type="entry name" value="Transketo_C/PFOR_II"/>
</dbReference>
<feature type="compositionally biased region" description="Basic and acidic residues" evidence="2">
    <location>
        <begin position="28"/>
        <end position="40"/>
    </location>
</feature>
<dbReference type="InterPro" id="IPR029061">
    <property type="entry name" value="THDP-binding"/>
</dbReference>
<reference evidence="5" key="1">
    <citation type="submission" date="2022-10" db="EMBL/GenBank/DDBJ databases">
        <authorList>
            <person name="Koch H."/>
        </authorList>
    </citation>
    <scope>NUCLEOTIDE SEQUENCE</scope>
    <source>
        <strain evidence="5">DNF</strain>
    </source>
</reference>
<dbReference type="Gene3D" id="3.40.50.920">
    <property type="match status" value="1"/>
</dbReference>
<dbReference type="EMBL" id="OX365700">
    <property type="protein sequence ID" value="CAI4030675.1"/>
    <property type="molecule type" value="Genomic_DNA"/>
</dbReference>
<evidence type="ECO:0000256" key="1">
    <source>
        <dbReference type="ARBA" id="ARBA00023002"/>
    </source>
</evidence>
<dbReference type="SUPFAM" id="SSF52518">
    <property type="entry name" value="Thiamin diphosphate-binding fold (THDP-binding)"/>
    <property type="match status" value="1"/>
</dbReference>
<dbReference type="CDD" id="cd07034">
    <property type="entry name" value="TPP_PYR_PFOR_IOR-alpha_like"/>
    <property type="match status" value="1"/>
</dbReference>
<proteinExistence type="predicted"/>
<evidence type="ECO:0000256" key="2">
    <source>
        <dbReference type="SAM" id="MobiDB-lite"/>
    </source>
</evidence>
<dbReference type="InterPro" id="IPR033412">
    <property type="entry name" value="PFOR_II"/>
</dbReference>
<evidence type="ECO:0000313" key="5">
    <source>
        <dbReference type="EMBL" id="CAI4030675.1"/>
    </source>
</evidence>
<dbReference type="Gene3D" id="3.40.50.970">
    <property type="match status" value="1"/>
</dbReference>
<name>A0AA86MX33_9BACT</name>
<dbReference type="AlphaFoldDB" id="A0AA86MX33"/>
<dbReference type="SUPFAM" id="SSF52922">
    <property type="entry name" value="TK C-terminal domain-like"/>
    <property type="match status" value="1"/>
</dbReference>
<dbReference type="KEGG" id="nti:DNFV4_01103"/>
<feature type="domain" description="Pyruvate flavodoxin/ferredoxin oxidoreductase pyrimidine binding" evidence="3">
    <location>
        <begin position="69"/>
        <end position="288"/>
    </location>
</feature>
<keyword evidence="1" id="KW-0560">Oxidoreductase</keyword>